<dbReference type="Gene3D" id="1.20.1270.180">
    <property type="match status" value="1"/>
</dbReference>
<keyword evidence="1" id="KW-0732">Signal</keyword>
<dbReference type="EMBL" id="LT629751">
    <property type="protein sequence ID" value="SDR77029.1"/>
    <property type="molecule type" value="Genomic_DNA"/>
</dbReference>
<evidence type="ECO:0000256" key="1">
    <source>
        <dbReference type="SAM" id="SignalP"/>
    </source>
</evidence>
<dbReference type="AlphaFoldDB" id="A0A1H1LTC2"/>
<feature type="domain" description="Lysozyme inhibitor LprI-like N-terminal" evidence="2">
    <location>
        <begin position="30"/>
        <end position="115"/>
    </location>
</feature>
<keyword evidence="4" id="KW-1185">Reference proteome</keyword>
<dbReference type="RefSeq" id="WP_157719455.1">
    <property type="nucleotide sequence ID" value="NZ_LT629751.1"/>
</dbReference>
<feature type="chain" id="PRO_5009253735" evidence="1">
    <location>
        <begin position="19"/>
        <end position="130"/>
    </location>
</feature>
<sequence length="130" mass="14058">MRRFAVLLLLALGASADAGMYGAEYEACSQESPAEIIECVNASARTWERRMNGAYKALVARSDPGQQAPLKTAQRQWVQYRDANCAFYAAGDGSLSRVAAAECWRAMARQRACELEAANMQEGAAGQGCE</sequence>
<accession>A0A1H1LTC2</accession>
<evidence type="ECO:0000259" key="2">
    <source>
        <dbReference type="Pfam" id="PF07007"/>
    </source>
</evidence>
<evidence type="ECO:0000313" key="3">
    <source>
        <dbReference type="EMBL" id="SDR77029.1"/>
    </source>
</evidence>
<dbReference type="InterPro" id="IPR009739">
    <property type="entry name" value="LprI-like_N"/>
</dbReference>
<dbReference type="Pfam" id="PF07007">
    <property type="entry name" value="LprI"/>
    <property type="match status" value="1"/>
</dbReference>
<protein>
    <submittedName>
        <fullName evidence="3">Uncharacterized conserved protein YecT, DUF1311 family</fullName>
    </submittedName>
</protein>
<name>A0A1H1LTC2_9PSED</name>
<feature type="signal peptide" evidence="1">
    <location>
        <begin position="1"/>
        <end position="18"/>
    </location>
</feature>
<evidence type="ECO:0000313" key="4">
    <source>
        <dbReference type="Proteomes" id="UP000243359"/>
    </source>
</evidence>
<dbReference type="Proteomes" id="UP000243359">
    <property type="component" value="Chromosome I"/>
</dbReference>
<dbReference type="PANTHER" id="PTHR39176">
    <property type="entry name" value="PERIPLASMIC PROTEIN-RELATED"/>
    <property type="match status" value="1"/>
</dbReference>
<dbReference type="PANTHER" id="PTHR39176:SF1">
    <property type="entry name" value="PERIPLASMIC PROTEIN"/>
    <property type="match status" value="1"/>
</dbReference>
<proteinExistence type="predicted"/>
<dbReference type="STRING" id="1392877.SAMN05216221_0267"/>
<reference evidence="4" key="1">
    <citation type="submission" date="2016-10" db="EMBL/GenBank/DDBJ databases">
        <authorList>
            <person name="Varghese N."/>
            <person name="Submissions S."/>
        </authorList>
    </citation>
    <scope>NUCLEOTIDE SEQUENCE [LARGE SCALE GENOMIC DNA]</scope>
    <source>
        <strain evidence="4">KCTC 32247</strain>
    </source>
</reference>
<dbReference type="OrthoDB" id="7340239at2"/>
<gene>
    <name evidence="3" type="ORF">SAMN05216221_0267</name>
</gene>
<organism evidence="3 4">
    <name type="scientific">Pseudomonas oryzae</name>
    <dbReference type="NCBI Taxonomy" id="1392877"/>
    <lineage>
        <taxon>Bacteria</taxon>
        <taxon>Pseudomonadati</taxon>
        <taxon>Pseudomonadota</taxon>
        <taxon>Gammaproteobacteria</taxon>
        <taxon>Pseudomonadales</taxon>
        <taxon>Pseudomonadaceae</taxon>
        <taxon>Pseudomonas</taxon>
    </lineage>
</organism>